<feature type="compositionally biased region" description="Polar residues" evidence="4">
    <location>
        <begin position="1212"/>
        <end position="1231"/>
    </location>
</feature>
<dbReference type="Gene3D" id="2.60.40.10">
    <property type="entry name" value="Immunoglobulins"/>
    <property type="match status" value="2"/>
</dbReference>
<keyword evidence="2" id="KW-0963">Cytoplasm</keyword>
<feature type="region of interest" description="Disordered" evidence="4">
    <location>
        <begin position="1978"/>
        <end position="1997"/>
    </location>
</feature>
<feature type="compositionally biased region" description="Basic and acidic residues" evidence="4">
    <location>
        <begin position="159"/>
        <end position="174"/>
    </location>
</feature>
<feature type="region of interest" description="Disordered" evidence="4">
    <location>
        <begin position="1"/>
        <end position="220"/>
    </location>
</feature>
<dbReference type="GO" id="GO:0005737">
    <property type="term" value="C:cytoplasm"/>
    <property type="evidence" value="ECO:0007669"/>
    <property type="project" value="UniProtKB-SubCell"/>
</dbReference>
<feature type="compositionally biased region" description="Low complexity" evidence="4">
    <location>
        <begin position="1613"/>
        <end position="1632"/>
    </location>
</feature>
<feature type="compositionally biased region" description="Low complexity" evidence="4">
    <location>
        <begin position="1521"/>
        <end position="1534"/>
    </location>
</feature>
<dbReference type="OrthoDB" id="10072397at2759"/>
<evidence type="ECO:0000256" key="4">
    <source>
        <dbReference type="SAM" id="MobiDB-lite"/>
    </source>
</evidence>
<comment type="subcellular location">
    <subcellularLocation>
        <location evidence="1">Cytoplasm</location>
    </subcellularLocation>
</comment>
<dbReference type="InterPro" id="IPR036179">
    <property type="entry name" value="Ig-like_dom_sf"/>
</dbReference>
<comment type="caution">
    <text evidence="6">The sequence shown here is derived from an EMBL/GenBank/DDBJ whole genome shotgun (WGS) entry which is preliminary data.</text>
</comment>
<feature type="compositionally biased region" description="Basic and acidic residues" evidence="4">
    <location>
        <begin position="205"/>
        <end position="220"/>
    </location>
</feature>
<feature type="region of interest" description="Disordered" evidence="4">
    <location>
        <begin position="1378"/>
        <end position="1485"/>
    </location>
</feature>
<dbReference type="SMART" id="SM00409">
    <property type="entry name" value="IG"/>
    <property type="match status" value="2"/>
</dbReference>
<feature type="region of interest" description="Disordered" evidence="4">
    <location>
        <begin position="1609"/>
        <end position="1668"/>
    </location>
</feature>
<feature type="compositionally biased region" description="Low complexity" evidence="4">
    <location>
        <begin position="396"/>
        <end position="414"/>
    </location>
</feature>
<feature type="compositionally biased region" description="Polar residues" evidence="4">
    <location>
        <begin position="1455"/>
        <end position="1484"/>
    </location>
</feature>
<sequence>MIRQRKEGSTYASWFIGFDHELPNQSTKVPNSNKSGLRASSLEPLLATPSPSKNPRSGTPIGTQTHTPHRQAGQPIPTQTSLDVGESGVQTQTQTDSQTNPEVSVSKRPRTVSTGTETGVDLNLDLGRKTPTVSNAVETFGQQTSPQEEIYHRGSPFENGDRRHNGRYEDEPRSGRIASTETSRDLGVSVSPRSRTNSGSGARPRSVDPDSLRERRRRDRETKGLYREAFDGARRAEEFKFRIKFDQFLGDLHGALDERSPHGLPASFASPSYGEVMLIFRDKVKDLLKGFTHRLQLAHESFGNVESPDETAQKVKQDVSKFIEDLIGETLDLTSDEAVSDLSSLSDEASPDHPPSFEDLLAQAVVTKLLENHRKAVRDSLEPANDNDRLNHHHNNIYGNNNNHNNNGNYSSNHRSFDQVDRRSGEDDVDHSQRQYNRQNFPPFSPSPKEHNRVRNFISLDQDFLFDTSVDRRDFNSSDGGSRDFRSSSGDIRGTPIRTQHPRDVFGGFRQVSVTSLHTDPTLGDGDTLYSRTVTNQNIVNTSTDPSTLVVPQRRLSSDEDEEGDVRIKDAGEESSKNNGHSSHNHSHAIKTSRQHSTSSTSSVEPETLTKDHYRSNNTTHHNDSNNTTNHNNSNSFEESSLANDHDTTAQLNGESVEDTEEPEVIAYADPEKDFLELKDFVRRTQAQSRPRVQARSLEELSEQVEVQEEEFLAEAIDRDEEREQFHVRYSVFDRVHNAEPALPDFSQFENIDFSSNEIDPDLLSMNLAIIPEETEEELEQEEDDDGEDGKWRNNWIFKGKGVSAYDNLGKKKVGRFDQDGPLIMMVPRPEDDYVPRVGNRDVDQLSDFSEGDLLTRSDLDNTDDDDDYEDDDEENSFYANTSKELARIARRRLRSSRDHKKNGSRFENKLIPELDKDSTDFDLESHQDQILEDIPGPIVEPTKPDVKLLYDLIPADSDDPRFLTPPESVTIQEGEPVQFSCRVTGTQPYDVFWYREGDEVEELEEGEDVEMGSTGDKYWMTVHHVGHKQAGQYMCIALSDKGKAIQYLVITVKDNKQDLKKPEFLKGLKDVEVTEGESVKFRVKVKGYPQPRVTWFKDGNILKPSRSCRIEKFGNRDYILTIDYATMDDDAEYTVSARNVAGTEKLSAQVIVEPRSELPPRRQIMSSLNTSAASDSDSDITAGYKRRSYNVANSKPPASSSPLLVAARRSASPSSLNPPTSLDQRQQAGRGSSEHAPLLPASQSGEKAELTSQAQAVSSLIDELPASLGSLGAVSSPPRAALQERENELHLNHLDRQVTLTQKRVEEEAEKMQEDSKKNDASSKDGKPHTAPSASKDIMAAAEEILRLETAGPIAGSISSEPAEIVAEKTKTVPTLELDLPDELDDFPLPGIPAKSKSAPVKSTFTLSVGRKNSNSGSESDTRVNSGKNDDTDSEDASVGRQQKHSGREKFKSETSLPRANKNVSLGTSEAASAEITSPSQPISPLHQRYLHTAAPAFANLNNLSFDSGQGGSLAGGENSASLASSVSSSTSSLGGGNAEVEEGQLLSPSRVKGRYARDFDLAPTQQTQQQKKKWSVTLDPFSPQAEVVNKQGQGSSVYKTPEVEIQEAILSGSSGQSSPSSATSTLTPTLSRPPPRERAAPVHMVGTSSEAEVPESRTEFNTDGSVELPSVNRLKALFSSQKDDMLAEGSFKRVAKHDQIHSITARSFSKQQLEKLKANNQNSSSPLSSSSSSSPSAHRLRSPLAVSQSSLQSQSQNSSSASLQLSSHLSVSTPSLNTAQRADSNSPSFASKVTLRPVSVATSPQQQPEKPHRRLSQIEDGSYLDVDADKDPVLIYPEKDTDYWRRQHKLLLQERQQQQQQQSQQQQQQQQHQQQLEDKDSSLNSRSPYSPQLSEQELSPASSTRTLGGTSSPGHGGKSLRAQQPRLIVRRANSDISLDDLDGSSVSSPAGGSGGTRIKAGCISARAAFWEKKMMDGGEGVDEDEFPEMVEESDS</sequence>
<proteinExistence type="predicted"/>
<feature type="region of interest" description="Disordered" evidence="4">
    <location>
        <begin position="537"/>
        <end position="644"/>
    </location>
</feature>
<feature type="compositionally biased region" description="Polar residues" evidence="4">
    <location>
        <begin position="49"/>
        <end position="66"/>
    </location>
</feature>
<evidence type="ECO:0000313" key="7">
    <source>
        <dbReference type="Proteomes" id="UP000271974"/>
    </source>
</evidence>
<feature type="compositionally biased region" description="Low complexity" evidence="4">
    <location>
        <begin position="616"/>
        <end position="636"/>
    </location>
</feature>
<reference evidence="6 7" key="1">
    <citation type="submission" date="2019-01" db="EMBL/GenBank/DDBJ databases">
        <title>A draft genome assembly of the solar-powered sea slug Elysia chlorotica.</title>
        <authorList>
            <person name="Cai H."/>
            <person name="Li Q."/>
            <person name="Fang X."/>
            <person name="Li J."/>
            <person name="Curtis N.E."/>
            <person name="Altenburger A."/>
            <person name="Shibata T."/>
            <person name="Feng M."/>
            <person name="Maeda T."/>
            <person name="Schwartz J.A."/>
            <person name="Shigenobu S."/>
            <person name="Lundholm N."/>
            <person name="Nishiyama T."/>
            <person name="Yang H."/>
            <person name="Hasebe M."/>
            <person name="Li S."/>
            <person name="Pierce S.K."/>
            <person name="Wang J."/>
        </authorList>
    </citation>
    <scope>NUCLEOTIDE SEQUENCE [LARGE SCALE GENOMIC DNA]</scope>
    <source>
        <strain evidence="6">EC2010</strain>
        <tissue evidence="6">Whole organism of an adult</tissue>
    </source>
</reference>
<feature type="region of interest" description="Disordered" evidence="4">
    <location>
        <begin position="1305"/>
        <end position="1341"/>
    </location>
</feature>
<feature type="compositionally biased region" description="Polar residues" evidence="4">
    <location>
        <begin position="23"/>
        <end position="35"/>
    </location>
</feature>
<dbReference type="InterPro" id="IPR003599">
    <property type="entry name" value="Ig_sub"/>
</dbReference>
<feature type="compositionally biased region" description="Acidic residues" evidence="4">
    <location>
        <begin position="861"/>
        <end position="876"/>
    </location>
</feature>
<evidence type="ECO:0000259" key="5">
    <source>
        <dbReference type="PROSITE" id="PS50835"/>
    </source>
</evidence>
<keyword evidence="3" id="KW-0393">Immunoglobulin domain</keyword>
<dbReference type="Proteomes" id="UP000271974">
    <property type="component" value="Unassembled WGS sequence"/>
</dbReference>
<feature type="compositionally biased region" description="Basic residues" evidence="4">
    <location>
        <begin position="583"/>
        <end position="594"/>
    </location>
</feature>
<feature type="compositionally biased region" description="Basic and acidic residues" evidence="4">
    <location>
        <begin position="415"/>
        <end position="433"/>
    </location>
</feature>
<dbReference type="GO" id="GO:0045989">
    <property type="term" value="P:positive regulation of striated muscle contraction"/>
    <property type="evidence" value="ECO:0007669"/>
    <property type="project" value="UniProtKB-ARBA"/>
</dbReference>
<feature type="region of interest" description="Disordered" evidence="4">
    <location>
        <begin position="1504"/>
        <end position="1580"/>
    </location>
</feature>
<keyword evidence="7" id="KW-1185">Reference proteome</keyword>
<gene>
    <name evidence="6" type="ORF">EGW08_015220</name>
</gene>
<dbReference type="FunFam" id="2.60.40.10:FF:000107">
    <property type="entry name" value="Myosin, light chain kinase a"/>
    <property type="match status" value="1"/>
</dbReference>
<feature type="region of interest" description="Disordered" evidence="4">
    <location>
        <begin position="1188"/>
        <end position="1255"/>
    </location>
</feature>
<feature type="compositionally biased region" description="Polar residues" evidence="4">
    <location>
        <begin position="1242"/>
        <end position="1255"/>
    </location>
</feature>
<dbReference type="FunFam" id="2.60.40.10:FF:000425">
    <property type="entry name" value="Myosin light chain kinase"/>
    <property type="match status" value="1"/>
</dbReference>
<feature type="compositionally biased region" description="Polar residues" evidence="4">
    <location>
        <begin position="191"/>
        <end position="200"/>
    </location>
</feature>
<dbReference type="GO" id="GO:0030424">
    <property type="term" value="C:axon"/>
    <property type="evidence" value="ECO:0007669"/>
    <property type="project" value="TreeGrafter"/>
</dbReference>
<dbReference type="GO" id="GO:0098632">
    <property type="term" value="F:cell-cell adhesion mediator activity"/>
    <property type="evidence" value="ECO:0007669"/>
    <property type="project" value="TreeGrafter"/>
</dbReference>
<dbReference type="PANTHER" id="PTHR10075:SF14">
    <property type="entry name" value="CELL ADHESION MOLECULE DSCAM2-RELATED"/>
    <property type="match status" value="1"/>
</dbReference>
<dbReference type="SMART" id="SM00408">
    <property type="entry name" value="IGc2"/>
    <property type="match status" value="2"/>
</dbReference>
<feature type="region of interest" description="Disordered" evidence="4">
    <location>
        <begin position="1939"/>
        <end position="1960"/>
    </location>
</feature>
<feature type="compositionally biased region" description="Low complexity" evidence="4">
    <location>
        <begin position="1857"/>
        <end position="1876"/>
    </location>
</feature>
<feature type="compositionally biased region" description="Polar residues" evidence="4">
    <location>
        <begin position="131"/>
        <end position="147"/>
    </location>
</feature>
<feature type="compositionally biased region" description="Acidic residues" evidence="4">
    <location>
        <begin position="1981"/>
        <end position="1997"/>
    </location>
</feature>
<feature type="compositionally biased region" description="Basic and acidic residues" evidence="4">
    <location>
        <begin position="377"/>
        <end position="390"/>
    </location>
</feature>
<protein>
    <recommendedName>
        <fullName evidence="5">Ig-like domain-containing protein</fullName>
    </recommendedName>
</protein>
<feature type="compositionally biased region" description="Polar residues" evidence="4">
    <location>
        <begin position="537"/>
        <end position="547"/>
    </location>
</feature>
<feature type="compositionally biased region" description="Basic residues" evidence="4">
    <location>
        <begin position="894"/>
        <end position="904"/>
    </location>
</feature>
<organism evidence="6 7">
    <name type="scientific">Elysia chlorotica</name>
    <name type="common">Eastern emerald elysia</name>
    <name type="synonym">Sea slug</name>
    <dbReference type="NCBI Taxonomy" id="188477"/>
    <lineage>
        <taxon>Eukaryota</taxon>
        <taxon>Metazoa</taxon>
        <taxon>Spiralia</taxon>
        <taxon>Lophotrochozoa</taxon>
        <taxon>Mollusca</taxon>
        <taxon>Gastropoda</taxon>
        <taxon>Heterobranchia</taxon>
        <taxon>Euthyneura</taxon>
        <taxon>Panpulmonata</taxon>
        <taxon>Sacoglossa</taxon>
        <taxon>Placobranchoidea</taxon>
        <taxon>Plakobranchidae</taxon>
        <taxon>Elysia</taxon>
    </lineage>
</organism>
<dbReference type="PROSITE" id="PS50835">
    <property type="entry name" value="IG_LIKE"/>
    <property type="match status" value="2"/>
</dbReference>
<evidence type="ECO:0000313" key="6">
    <source>
        <dbReference type="EMBL" id="RUS77018.1"/>
    </source>
</evidence>
<feature type="compositionally biased region" description="Basic and acidic residues" evidence="4">
    <location>
        <begin position="1305"/>
        <end position="1329"/>
    </location>
</feature>
<feature type="compositionally biased region" description="Polar residues" evidence="4">
    <location>
        <begin position="1402"/>
        <end position="1428"/>
    </location>
</feature>
<dbReference type="InterPro" id="IPR013098">
    <property type="entry name" value="Ig_I-set"/>
</dbReference>
<feature type="region of interest" description="Disordered" evidence="4">
    <location>
        <begin position="1799"/>
        <end position="1826"/>
    </location>
</feature>
<dbReference type="GO" id="GO:0007411">
    <property type="term" value="P:axon guidance"/>
    <property type="evidence" value="ECO:0007669"/>
    <property type="project" value="TreeGrafter"/>
</dbReference>
<feature type="compositionally biased region" description="Polar residues" evidence="4">
    <location>
        <begin position="1884"/>
        <end position="1915"/>
    </location>
</feature>
<dbReference type="Pfam" id="PF07679">
    <property type="entry name" value="I-set"/>
    <property type="match status" value="2"/>
</dbReference>
<feature type="domain" description="Ig-like" evidence="5">
    <location>
        <begin position="1063"/>
        <end position="1148"/>
    </location>
</feature>
<feature type="compositionally biased region" description="Low complexity" evidence="4">
    <location>
        <begin position="1725"/>
        <end position="1768"/>
    </location>
</feature>
<feature type="region of interest" description="Disordered" evidence="4">
    <location>
        <begin position="828"/>
        <end position="882"/>
    </location>
</feature>
<name>A0A3S0ZEE6_ELYCH</name>
<feature type="compositionally biased region" description="Basic and acidic residues" evidence="4">
    <location>
        <begin position="905"/>
        <end position="914"/>
    </location>
</feature>
<dbReference type="PANTHER" id="PTHR10075">
    <property type="entry name" value="BASIGIN RELATED"/>
    <property type="match status" value="1"/>
</dbReference>
<feature type="compositionally biased region" description="Polar residues" evidence="4">
    <location>
        <begin position="76"/>
        <end position="103"/>
    </location>
</feature>
<dbReference type="InterPro" id="IPR003598">
    <property type="entry name" value="Ig_sub2"/>
</dbReference>
<feature type="region of interest" description="Disordered" evidence="4">
    <location>
        <begin position="1712"/>
        <end position="1768"/>
    </location>
</feature>
<feature type="domain" description="Ig-like" evidence="5">
    <location>
        <begin position="961"/>
        <end position="1052"/>
    </location>
</feature>
<dbReference type="InterPro" id="IPR013783">
    <property type="entry name" value="Ig-like_fold"/>
</dbReference>
<accession>A0A3S0ZEE6</accession>
<evidence type="ECO:0000256" key="2">
    <source>
        <dbReference type="ARBA" id="ARBA00022490"/>
    </source>
</evidence>
<dbReference type="GO" id="GO:0005886">
    <property type="term" value="C:plasma membrane"/>
    <property type="evidence" value="ECO:0007669"/>
    <property type="project" value="TreeGrafter"/>
</dbReference>
<feature type="compositionally biased region" description="Polar residues" evidence="4">
    <location>
        <begin position="1191"/>
        <end position="1203"/>
    </location>
</feature>
<feature type="region of interest" description="Disordered" evidence="4">
    <location>
        <begin position="471"/>
        <end position="503"/>
    </location>
</feature>
<dbReference type="GO" id="GO:0007156">
    <property type="term" value="P:homophilic cell adhesion via plasma membrane adhesion molecules"/>
    <property type="evidence" value="ECO:0007669"/>
    <property type="project" value="TreeGrafter"/>
</dbReference>
<evidence type="ECO:0000256" key="3">
    <source>
        <dbReference type="ARBA" id="ARBA00023319"/>
    </source>
</evidence>
<dbReference type="GO" id="GO:0060298">
    <property type="term" value="P:positive regulation of sarcomere organization"/>
    <property type="evidence" value="ECO:0007669"/>
    <property type="project" value="UniProtKB-ARBA"/>
</dbReference>
<evidence type="ECO:0000256" key="1">
    <source>
        <dbReference type="ARBA" id="ARBA00004496"/>
    </source>
</evidence>
<feature type="compositionally biased region" description="Basic and acidic residues" evidence="4">
    <location>
        <begin position="565"/>
        <end position="576"/>
    </location>
</feature>
<dbReference type="SUPFAM" id="SSF48726">
    <property type="entry name" value="Immunoglobulin"/>
    <property type="match status" value="2"/>
</dbReference>
<dbReference type="GO" id="GO:0070593">
    <property type="term" value="P:dendrite self-avoidance"/>
    <property type="evidence" value="ECO:0007669"/>
    <property type="project" value="TreeGrafter"/>
</dbReference>
<feature type="region of interest" description="Disordered" evidence="4">
    <location>
        <begin position="1857"/>
        <end position="1926"/>
    </location>
</feature>
<feature type="compositionally biased region" description="Basic and acidic residues" evidence="4">
    <location>
        <begin position="829"/>
        <end position="844"/>
    </location>
</feature>
<dbReference type="EMBL" id="RQTK01000617">
    <property type="protein sequence ID" value="RUS77018.1"/>
    <property type="molecule type" value="Genomic_DNA"/>
</dbReference>
<feature type="region of interest" description="Disordered" evidence="4">
    <location>
        <begin position="894"/>
        <end position="914"/>
    </location>
</feature>
<dbReference type="InterPro" id="IPR007110">
    <property type="entry name" value="Ig-like_dom"/>
</dbReference>
<feature type="compositionally biased region" description="Basic and acidic residues" evidence="4">
    <location>
        <begin position="471"/>
        <end position="486"/>
    </location>
</feature>
<feature type="region of interest" description="Disordered" evidence="4">
    <location>
        <begin position="377"/>
        <end position="451"/>
    </location>
</feature>
<dbReference type="STRING" id="188477.A0A3S0ZEE6"/>